<sequence>MCGWKHHKFSDEKYATFFNFIFGCVLRTGSLRGRRSLRDGYTGFALGLPLVGKRFLIATNGSADRRVYKSRSDRPARSGHFKV</sequence>
<keyword evidence="2" id="KW-1185">Reference proteome</keyword>
<gene>
    <name evidence="1" type="ORF">HDF14_000771</name>
</gene>
<reference evidence="1 2" key="1">
    <citation type="submission" date="2020-08" db="EMBL/GenBank/DDBJ databases">
        <title>Genomic Encyclopedia of Type Strains, Phase IV (KMG-V): Genome sequencing to study the core and pangenomes of soil and plant-associated prokaryotes.</title>
        <authorList>
            <person name="Whitman W."/>
        </authorList>
    </citation>
    <scope>NUCLEOTIDE SEQUENCE [LARGE SCALE GENOMIC DNA]</scope>
    <source>
        <strain evidence="1 2">X5P2</strain>
    </source>
</reference>
<dbReference type="PROSITE" id="PS51257">
    <property type="entry name" value="PROKAR_LIPOPROTEIN"/>
    <property type="match status" value="1"/>
</dbReference>
<name>A0A9X0QB81_9BACT</name>
<dbReference type="Proteomes" id="UP000535182">
    <property type="component" value="Unassembled WGS sequence"/>
</dbReference>
<dbReference type="EMBL" id="JACHEB010000001">
    <property type="protein sequence ID" value="MBB5327177.1"/>
    <property type="molecule type" value="Genomic_DNA"/>
</dbReference>
<accession>A0A9X0QB81</accession>
<dbReference type="AlphaFoldDB" id="A0A9X0QB81"/>
<evidence type="ECO:0000313" key="1">
    <source>
        <dbReference type="EMBL" id="MBB5327177.1"/>
    </source>
</evidence>
<evidence type="ECO:0000313" key="2">
    <source>
        <dbReference type="Proteomes" id="UP000535182"/>
    </source>
</evidence>
<protein>
    <submittedName>
        <fullName evidence="1">Uncharacterized protein</fullName>
    </submittedName>
</protein>
<proteinExistence type="predicted"/>
<comment type="caution">
    <text evidence="1">The sequence shown here is derived from an EMBL/GenBank/DDBJ whole genome shotgun (WGS) entry which is preliminary data.</text>
</comment>
<organism evidence="1 2">
    <name type="scientific">Tunturiibacter gelidiferens</name>
    <dbReference type="NCBI Taxonomy" id="3069689"/>
    <lineage>
        <taxon>Bacteria</taxon>
        <taxon>Pseudomonadati</taxon>
        <taxon>Acidobacteriota</taxon>
        <taxon>Terriglobia</taxon>
        <taxon>Terriglobales</taxon>
        <taxon>Acidobacteriaceae</taxon>
        <taxon>Tunturiibacter</taxon>
    </lineage>
</organism>